<dbReference type="SUPFAM" id="SSF53335">
    <property type="entry name" value="S-adenosyl-L-methionine-dependent methyltransferases"/>
    <property type="match status" value="1"/>
</dbReference>
<dbReference type="GO" id="GO:0008825">
    <property type="term" value="F:cyclopropane-fatty-acyl-phospholipid synthase activity"/>
    <property type="evidence" value="ECO:0007669"/>
    <property type="project" value="UniProtKB-EC"/>
</dbReference>
<keyword evidence="1" id="KW-0808">Transferase</keyword>
<evidence type="ECO:0000313" key="2">
    <source>
        <dbReference type="Proteomes" id="UP000012065"/>
    </source>
</evidence>
<dbReference type="InterPro" id="IPR029063">
    <property type="entry name" value="SAM-dependent_MTases_sf"/>
</dbReference>
<dbReference type="SUPFAM" id="SSF50685">
    <property type="entry name" value="Barwin-like endoglucanases"/>
    <property type="match status" value="1"/>
</dbReference>
<dbReference type="Pfam" id="PF02353">
    <property type="entry name" value="CMAS"/>
    <property type="match status" value="1"/>
</dbReference>
<dbReference type="Proteomes" id="UP000012065">
    <property type="component" value="Unassembled WGS sequence"/>
</dbReference>
<dbReference type="GO" id="GO:0032259">
    <property type="term" value="P:methylation"/>
    <property type="evidence" value="ECO:0007669"/>
    <property type="project" value="UniProtKB-KW"/>
</dbReference>
<dbReference type="InterPro" id="IPR050723">
    <property type="entry name" value="CFA/CMAS"/>
</dbReference>
<keyword evidence="1" id="KW-0489">Methyltransferase</keyword>
<organism evidence="1 2">
    <name type="scientific">Thanatephorus cucumeris (strain AG1-IB / isolate 7/3/14)</name>
    <name type="common">Lettuce bottom rot fungus</name>
    <name type="synonym">Rhizoctonia solani</name>
    <dbReference type="NCBI Taxonomy" id="1108050"/>
    <lineage>
        <taxon>Eukaryota</taxon>
        <taxon>Fungi</taxon>
        <taxon>Dikarya</taxon>
        <taxon>Basidiomycota</taxon>
        <taxon>Agaricomycotina</taxon>
        <taxon>Agaricomycetes</taxon>
        <taxon>Cantharellales</taxon>
        <taxon>Ceratobasidiaceae</taxon>
        <taxon>Rhizoctonia</taxon>
        <taxon>Rhizoctonia solani AG-1</taxon>
    </lineage>
</organism>
<dbReference type="Gene3D" id="3.40.50.150">
    <property type="entry name" value="Vaccinia Virus protein VP39"/>
    <property type="match status" value="1"/>
</dbReference>
<dbReference type="Gene3D" id="2.40.40.10">
    <property type="entry name" value="RlpA-like domain"/>
    <property type="match status" value="1"/>
</dbReference>
<evidence type="ECO:0000313" key="1">
    <source>
        <dbReference type="EMBL" id="CCO36950.1"/>
    </source>
</evidence>
<reference evidence="1 2" key="1">
    <citation type="journal article" date="2013" name="J. Biotechnol.">
        <title>Establishment and interpretation of the genome sequence of the phytopathogenic fungus Rhizoctonia solani AG1-IB isolate 7/3/14.</title>
        <authorList>
            <person name="Wibberg D.W."/>
            <person name="Jelonek L.J."/>
            <person name="Rupp O.R."/>
            <person name="Hennig M.H."/>
            <person name="Eikmeyer F.E."/>
            <person name="Goesmann A.G."/>
            <person name="Hartmann A.H."/>
            <person name="Borriss R.B."/>
            <person name="Grosch R.G."/>
            <person name="Puehler A.P."/>
            <person name="Schlueter A.S."/>
        </authorList>
    </citation>
    <scope>NUCLEOTIDE SEQUENCE [LARGE SCALE GENOMIC DNA]</scope>
    <source>
        <strain evidence="2">AG1-IB / isolate 7/3/14</strain>
    </source>
</reference>
<gene>
    <name evidence="1" type="primary">CFS3.2</name>
    <name evidence="1" type="ORF">BN14_11099</name>
</gene>
<dbReference type="AlphaFoldDB" id="M5CCT5"/>
<dbReference type="InterPro" id="IPR036908">
    <property type="entry name" value="RlpA-like_sf"/>
</dbReference>
<name>M5CCT5_THACB</name>
<dbReference type="PANTHER" id="PTHR43667:SF2">
    <property type="entry name" value="FATTY ACID C-METHYL TRANSFERASE"/>
    <property type="match status" value="1"/>
</dbReference>
<proteinExistence type="predicted"/>
<comment type="caution">
    <text evidence="1">The sequence shown here is derived from an EMBL/GenBank/DDBJ whole genome shotgun (WGS) entry which is preliminary data.</text>
</comment>
<dbReference type="EC" id="2.1.1.79" evidence="1"/>
<dbReference type="HOGENOM" id="CLU_716078_0_0_1"/>
<dbReference type="PANTHER" id="PTHR43667">
    <property type="entry name" value="CYCLOPROPANE-FATTY-ACYL-PHOSPHOLIPID SYNTHASE"/>
    <property type="match status" value="1"/>
</dbReference>
<dbReference type="CDD" id="cd22191">
    <property type="entry name" value="DPBB_RlpA_EXP_N-like"/>
    <property type="match status" value="1"/>
</dbReference>
<dbReference type="EMBL" id="CAOJ01016591">
    <property type="protein sequence ID" value="CCO36950.1"/>
    <property type="molecule type" value="Genomic_DNA"/>
</dbReference>
<sequence length="401" mass="45419">MIKLQHLVRKLKIPETSDKVIRVLEIGSGWGALAILLTQNYPFVEVDSLTLSSEQKSLAEERIRAAGVESRVRIWLMDYRCVPESWAGLFDRFVSVEMIEAVGREFLTEYWAIVERCMKTDNSVGVVQVITIPEPLFPGGHLPTVTALVDTLAQGGKSKLIIDSISNIGPHYARTLREWRRRFLARFDSDIIPSLKREYPNVFDESARGRQEIEVFKRKWVYYYCYCEVGFTTRTLGDHIITFPLLRPLFAQSTLYFQSSTMKGFFAVAAVAVLSSIGGASASSRYHEKRVDHYGQMTWFNPISENDGCGYKVPPGVPAVHVSPTYWRNGQNCGQWVQLNVNGKQSYGIVTGECKTCPSEGIDTSPILFNDFGHPDVGIFECRWKFMKKGWAPTDLPECEE</sequence>
<protein>
    <submittedName>
        <fullName evidence="1">Cyclopropane-fatty-acyl-phospholipid synthase</fullName>
        <ecNumber evidence="1">2.1.1.79</ecNumber>
    </submittedName>
</protein>
<accession>M5CCT5</accession>